<organism evidence="1 2">
    <name type="scientific">Comamonas testosteroni</name>
    <name type="common">Pseudomonas testosteroni</name>
    <dbReference type="NCBI Taxonomy" id="285"/>
    <lineage>
        <taxon>Bacteria</taxon>
        <taxon>Pseudomonadati</taxon>
        <taxon>Pseudomonadota</taxon>
        <taxon>Betaproteobacteria</taxon>
        <taxon>Burkholderiales</taxon>
        <taxon>Comamonadaceae</taxon>
        <taxon>Comamonas</taxon>
    </lineage>
</organism>
<keyword evidence="2" id="KW-1185">Reference proteome</keyword>
<dbReference type="OrthoDB" id="8952417at2"/>
<dbReference type="EMBL" id="QURR01000032">
    <property type="protein sequence ID" value="RGE40928.1"/>
    <property type="molecule type" value="Genomic_DNA"/>
</dbReference>
<dbReference type="AlphaFoldDB" id="A0A373F9V1"/>
<dbReference type="InterPro" id="IPR009553">
    <property type="entry name" value="DUF1173"/>
</dbReference>
<name>A0A373F9V1_COMTE</name>
<comment type="caution">
    <text evidence="1">The sequence shown here is derived from an EMBL/GenBank/DDBJ whole genome shotgun (WGS) entry which is preliminary data.</text>
</comment>
<accession>A0A373F9V1</accession>
<evidence type="ECO:0000313" key="2">
    <source>
        <dbReference type="Proteomes" id="UP000261948"/>
    </source>
</evidence>
<sequence>MTGLVLLDSEFVDARLLKERPDLFQKQLGMAKQIDNAKCFCQPNDPIAMVVRQLKTGRILATWPGTLQSHAKECPFFGQSAIVPMHQHRDEVVNRKKAQLIYRDGWVFGSSSLQTKPSDECVQVDLRWLLEELWQASLLNSWRSEWRRDWSFIKRRVTSAASSMMINDESLALHLHVVEPFSVAKKSEINQEWDTFVTPLVEAPFNLVESPKRQHFRIGLVLGELSSARLVQGTWVLQLRHHFEEFGLVPEAVASIDSRLTSKLQQMSFGVPHRPVVMMCIAVDDLGLFHVLDMTLMEVCSRWLPGTLNIEKELVRILIERRFEFHITKGHKWGGGLPFLICRNEDGKPWNAIYTYSTSTSPVKVQQYQTKMLTAPINAGRKCIFVGYDHPIEKMLSGL</sequence>
<dbReference type="RefSeq" id="WP_158386829.1">
    <property type="nucleotide sequence ID" value="NZ_MT011984.1"/>
</dbReference>
<protein>
    <submittedName>
        <fullName evidence="1">DUF1173 family protein</fullName>
    </submittedName>
</protein>
<reference evidence="1 2" key="1">
    <citation type="submission" date="2018-08" db="EMBL/GenBank/DDBJ databases">
        <title>Comamonas testosteroni strain SWCO2.</title>
        <authorList>
            <person name="Jiang N."/>
            <person name="Zhang X.Z."/>
        </authorList>
    </citation>
    <scope>NUCLEOTIDE SEQUENCE [LARGE SCALE GENOMIC DNA]</scope>
    <source>
        <strain evidence="1 2">SWCO2</strain>
    </source>
</reference>
<dbReference type="Proteomes" id="UP000261948">
    <property type="component" value="Unassembled WGS sequence"/>
</dbReference>
<dbReference type="Pfam" id="PF06666">
    <property type="entry name" value="DUF1173"/>
    <property type="match status" value="2"/>
</dbReference>
<evidence type="ECO:0000313" key="1">
    <source>
        <dbReference type="EMBL" id="RGE40928.1"/>
    </source>
</evidence>
<proteinExistence type="predicted"/>
<gene>
    <name evidence="1" type="ORF">DZC30_19455</name>
</gene>